<keyword evidence="4" id="KW-1185">Reference proteome</keyword>
<proteinExistence type="predicted"/>
<feature type="region of interest" description="Disordered" evidence="1">
    <location>
        <begin position="177"/>
        <end position="197"/>
    </location>
</feature>
<accession>A0A8H4JAG1</accession>
<dbReference type="EMBL" id="WWBZ02000001">
    <property type="protein sequence ID" value="KAF4313983.1"/>
    <property type="molecule type" value="Genomic_DNA"/>
</dbReference>
<protein>
    <recommendedName>
        <fullName evidence="2">DUF7918 domain-containing protein</fullName>
    </recommendedName>
</protein>
<evidence type="ECO:0000313" key="3">
    <source>
        <dbReference type="EMBL" id="KAF4313983.1"/>
    </source>
</evidence>
<evidence type="ECO:0000313" key="4">
    <source>
        <dbReference type="Proteomes" id="UP000572817"/>
    </source>
</evidence>
<sequence length="304" mass="34668">MAIIKQVPGLIVTITNHTEYLDPDDEQPEGTMTKYIEAESGKTFSITWSFEQSFPYKQHDIVSRVYLDGKHADGIIFLSANIGRPGGWHAKLIGARTRKDRRWYEHKFSFANLEIDENNGGINEPGLRKKATSLGEISIRLWRVKNVQVQESIEDQPLSFGAWGVVPEKALKGRGISHQARLEDGEPTGPVTQSKSEYIDPLDKPFAVFNFRYRPYSGLQALGLIPRTPKPVPLEERPIESFTSEEMRILLRRQREQRNVAKKEPRVKREKAGSDDRDDDRGGRRQRQRSTTAQPTEEIDLTGD</sequence>
<feature type="compositionally biased region" description="Basic and acidic residues" evidence="1">
    <location>
        <begin position="254"/>
        <end position="264"/>
    </location>
</feature>
<evidence type="ECO:0000259" key="2">
    <source>
        <dbReference type="Pfam" id="PF25534"/>
    </source>
</evidence>
<feature type="compositionally biased region" description="Basic and acidic residues" evidence="1">
    <location>
        <begin position="270"/>
        <end position="283"/>
    </location>
</feature>
<feature type="domain" description="DUF7918" evidence="2">
    <location>
        <begin position="17"/>
        <end position="228"/>
    </location>
</feature>
<comment type="caution">
    <text evidence="3">The sequence shown here is derived from an EMBL/GenBank/DDBJ whole genome shotgun (WGS) entry which is preliminary data.</text>
</comment>
<feature type="region of interest" description="Disordered" evidence="1">
    <location>
        <begin position="254"/>
        <end position="304"/>
    </location>
</feature>
<organism evidence="3 4">
    <name type="scientific">Botryosphaeria dothidea</name>
    <dbReference type="NCBI Taxonomy" id="55169"/>
    <lineage>
        <taxon>Eukaryota</taxon>
        <taxon>Fungi</taxon>
        <taxon>Dikarya</taxon>
        <taxon>Ascomycota</taxon>
        <taxon>Pezizomycotina</taxon>
        <taxon>Dothideomycetes</taxon>
        <taxon>Dothideomycetes incertae sedis</taxon>
        <taxon>Botryosphaeriales</taxon>
        <taxon>Botryosphaeriaceae</taxon>
        <taxon>Botryosphaeria</taxon>
    </lineage>
</organism>
<evidence type="ECO:0000256" key="1">
    <source>
        <dbReference type="SAM" id="MobiDB-lite"/>
    </source>
</evidence>
<dbReference type="AlphaFoldDB" id="A0A8H4JAG1"/>
<dbReference type="Proteomes" id="UP000572817">
    <property type="component" value="Unassembled WGS sequence"/>
</dbReference>
<dbReference type="InterPro" id="IPR057678">
    <property type="entry name" value="DUF7918"/>
</dbReference>
<dbReference type="PANTHER" id="PTHR36223">
    <property type="entry name" value="BETA-LACTAMASE-TYPE TRANSPEPTIDASE FOLD DOMAIN CONTAINING PROTEIN"/>
    <property type="match status" value="1"/>
</dbReference>
<dbReference type="OrthoDB" id="3364132at2759"/>
<reference evidence="3" key="1">
    <citation type="submission" date="2020-04" db="EMBL/GenBank/DDBJ databases">
        <title>Genome Assembly and Annotation of Botryosphaeria dothidea sdau 11-99, a Latent Pathogen of Apple Fruit Ring Rot in China.</title>
        <authorList>
            <person name="Yu C."/>
            <person name="Diao Y."/>
            <person name="Lu Q."/>
            <person name="Zhao J."/>
            <person name="Cui S."/>
            <person name="Peng C."/>
            <person name="He B."/>
            <person name="Liu H."/>
        </authorList>
    </citation>
    <scope>NUCLEOTIDE SEQUENCE [LARGE SCALE GENOMIC DNA]</scope>
    <source>
        <strain evidence="3">Sdau11-99</strain>
    </source>
</reference>
<dbReference type="Pfam" id="PF25534">
    <property type="entry name" value="DUF7918"/>
    <property type="match status" value="1"/>
</dbReference>
<dbReference type="PANTHER" id="PTHR36223:SF1">
    <property type="entry name" value="TRANSCRIPTION ELONGATION FACTOR EAF N-TERMINAL DOMAIN-CONTAINING PROTEIN"/>
    <property type="match status" value="1"/>
</dbReference>
<name>A0A8H4JAG1_9PEZI</name>
<gene>
    <name evidence="3" type="ORF">GTA08_BOTSDO00839</name>
</gene>